<feature type="coiled-coil region" evidence="1">
    <location>
        <begin position="296"/>
        <end position="334"/>
    </location>
</feature>
<evidence type="ECO:0008006" key="4">
    <source>
        <dbReference type="Google" id="ProtNLM"/>
    </source>
</evidence>
<name>A0AAV5R7P1_PICKL</name>
<protein>
    <recommendedName>
        <fullName evidence="4">Genetic interactor of prohibitin 7, mitochondrial</fullName>
    </recommendedName>
</protein>
<gene>
    <name evidence="2" type="ORF">DAPK24_039050</name>
</gene>
<comment type="caution">
    <text evidence="2">The sequence shown here is derived from an EMBL/GenBank/DDBJ whole genome shotgun (WGS) entry which is preliminary data.</text>
</comment>
<evidence type="ECO:0000313" key="2">
    <source>
        <dbReference type="EMBL" id="GMM47330.1"/>
    </source>
</evidence>
<accession>A0AAV5R7P1</accession>
<reference evidence="2 3" key="1">
    <citation type="journal article" date="2023" name="Elife">
        <title>Identification of key yeast species and microbe-microbe interactions impacting larval growth of Drosophila in the wild.</title>
        <authorList>
            <person name="Mure A."/>
            <person name="Sugiura Y."/>
            <person name="Maeda R."/>
            <person name="Honda K."/>
            <person name="Sakurai N."/>
            <person name="Takahashi Y."/>
            <person name="Watada M."/>
            <person name="Katoh T."/>
            <person name="Gotoh A."/>
            <person name="Gotoh Y."/>
            <person name="Taniguchi I."/>
            <person name="Nakamura K."/>
            <person name="Hayashi T."/>
            <person name="Katayama T."/>
            <person name="Uemura T."/>
            <person name="Hattori Y."/>
        </authorList>
    </citation>
    <scope>NUCLEOTIDE SEQUENCE [LARGE SCALE GENOMIC DNA]</scope>
    <source>
        <strain evidence="2 3">PK-24</strain>
    </source>
</reference>
<organism evidence="2 3">
    <name type="scientific">Pichia kluyveri</name>
    <name type="common">Yeast</name>
    <dbReference type="NCBI Taxonomy" id="36015"/>
    <lineage>
        <taxon>Eukaryota</taxon>
        <taxon>Fungi</taxon>
        <taxon>Dikarya</taxon>
        <taxon>Ascomycota</taxon>
        <taxon>Saccharomycotina</taxon>
        <taxon>Pichiomycetes</taxon>
        <taxon>Pichiales</taxon>
        <taxon>Pichiaceae</taxon>
        <taxon>Pichia</taxon>
    </lineage>
</organism>
<dbReference type="EMBL" id="BTGB01000005">
    <property type="protein sequence ID" value="GMM47330.1"/>
    <property type="molecule type" value="Genomic_DNA"/>
</dbReference>
<dbReference type="AlphaFoldDB" id="A0AAV5R7P1"/>
<keyword evidence="3" id="KW-1185">Reference proteome</keyword>
<proteinExistence type="predicted"/>
<keyword evidence="1" id="KW-0175">Coiled coil</keyword>
<dbReference type="Proteomes" id="UP001378960">
    <property type="component" value="Unassembled WGS sequence"/>
</dbReference>
<evidence type="ECO:0000313" key="3">
    <source>
        <dbReference type="Proteomes" id="UP001378960"/>
    </source>
</evidence>
<sequence length="347" mass="40722">MSNVSKPVKKAIKYAKPSAKLLNSRLKQEQNVKNERNKLALASVKDIFSILNPNAGSDDDFDLTDFDCKVYFASPKAFEKLPFFKKQHVIDEMNEKLKKNWKGLDKDIKRFSLWWAYGSHGPREGFYELHDYYTPYGVEIENGNKDNKDTIDDTSINEISKKSIKKTELDSIINNISKDISSESSESSRSALQMSSGEIDALQINKRPDTPPDLPFKLPSILKTFNPTKDTIIKKLPSLDPRSFGLKRLQQYRQDRRMNPVNRIVLVALVFLTVLCFKQDRRVNVTGNVPEYPWDVADREEREENERKRIEQEENDKLEELKRIQEEKEKLEMERKLNKKWYYLWLY</sequence>
<evidence type="ECO:0000256" key="1">
    <source>
        <dbReference type="SAM" id="Coils"/>
    </source>
</evidence>